<dbReference type="InterPro" id="IPR015500">
    <property type="entry name" value="Peptidase_S8_subtilisin-rel"/>
</dbReference>
<dbReference type="InterPro" id="IPR036852">
    <property type="entry name" value="Peptidase_S8/S53_dom_sf"/>
</dbReference>
<feature type="region of interest" description="Disordered" evidence="7">
    <location>
        <begin position="531"/>
        <end position="594"/>
    </location>
</feature>
<feature type="active site" description="Charge relay system" evidence="5">
    <location>
        <position position="204"/>
    </location>
</feature>
<evidence type="ECO:0000313" key="11">
    <source>
        <dbReference type="Proteomes" id="UP001470230"/>
    </source>
</evidence>
<dbReference type="PANTHER" id="PTHR43399">
    <property type="entry name" value="SUBTILISIN-RELATED"/>
    <property type="match status" value="1"/>
</dbReference>
<dbReference type="CDD" id="cd04842">
    <property type="entry name" value="Peptidases_S8_Kp43_protease"/>
    <property type="match status" value="1"/>
</dbReference>
<feature type="compositionally biased region" description="Polar residues" evidence="7">
    <location>
        <begin position="1030"/>
        <end position="1040"/>
    </location>
</feature>
<evidence type="ECO:0000256" key="4">
    <source>
        <dbReference type="ARBA" id="ARBA00022825"/>
    </source>
</evidence>
<dbReference type="PROSITE" id="PS00138">
    <property type="entry name" value="SUBTILASE_SER"/>
    <property type="match status" value="1"/>
</dbReference>
<dbReference type="PANTHER" id="PTHR43399:SF4">
    <property type="entry name" value="CELL WALL-ASSOCIATED PROTEASE"/>
    <property type="match status" value="1"/>
</dbReference>
<keyword evidence="2 5" id="KW-0645">Protease</keyword>
<dbReference type="SUPFAM" id="SSF52743">
    <property type="entry name" value="Subtilisin-like"/>
    <property type="match status" value="1"/>
</dbReference>
<keyword evidence="8" id="KW-0812">Transmembrane</keyword>
<comment type="similarity">
    <text evidence="1 5 6">Belongs to the peptidase S8 family.</text>
</comment>
<feature type="region of interest" description="Disordered" evidence="7">
    <location>
        <begin position="986"/>
        <end position="1046"/>
    </location>
</feature>
<dbReference type="Gene3D" id="3.40.50.200">
    <property type="entry name" value="Peptidase S8/S53 domain"/>
    <property type="match status" value="2"/>
</dbReference>
<evidence type="ECO:0000256" key="1">
    <source>
        <dbReference type="ARBA" id="ARBA00011073"/>
    </source>
</evidence>
<evidence type="ECO:0000256" key="3">
    <source>
        <dbReference type="ARBA" id="ARBA00022801"/>
    </source>
</evidence>
<protein>
    <recommendedName>
        <fullName evidence="9">Peptidase S8/S53 domain-containing protein</fullName>
    </recommendedName>
</protein>
<reference evidence="10 11" key="1">
    <citation type="submission" date="2024-04" db="EMBL/GenBank/DDBJ databases">
        <title>Tritrichomonas musculus Genome.</title>
        <authorList>
            <person name="Alves-Ferreira E."/>
            <person name="Grigg M."/>
            <person name="Lorenzi H."/>
            <person name="Galac M."/>
        </authorList>
    </citation>
    <scope>NUCLEOTIDE SEQUENCE [LARGE SCALE GENOMIC DNA]</scope>
    <source>
        <strain evidence="10 11">EAF2021</strain>
    </source>
</reference>
<feature type="transmembrane region" description="Helical" evidence="8">
    <location>
        <begin position="1069"/>
        <end position="1094"/>
    </location>
</feature>
<dbReference type="Pfam" id="PF23106">
    <property type="entry name" value="EGF_Teneurin"/>
    <property type="match status" value="1"/>
</dbReference>
<accession>A0ABR2HWX5</accession>
<dbReference type="InterPro" id="IPR023827">
    <property type="entry name" value="Peptidase_S8_Asp-AS"/>
</dbReference>
<evidence type="ECO:0000259" key="9">
    <source>
        <dbReference type="Pfam" id="PF00082"/>
    </source>
</evidence>
<dbReference type="Proteomes" id="UP001470230">
    <property type="component" value="Unassembled WGS sequence"/>
</dbReference>
<organism evidence="10 11">
    <name type="scientific">Tritrichomonas musculus</name>
    <dbReference type="NCBI Taxonomy" id="1915356"/>
    <lineage>
        <taxon>Eukaryota</taxon>
        <taxon>Metamonada</taxon>
        <taxon>Parabasalia</taxon>
        <taxon>Tritrichomonadida</taxon>
        <taxon>Tritrichomonadidae</taxon>
        <taxon>Tritrichomonas</taxon>
    </lineage>
</organism>
<dbReference type="EMBL" id="JAPFFF010000021">
    <property type="protein sequence ID" value="KAK8854160.1"/>
    <property type="molecule type" value="Genomic_DNA"/>
</dbReference>
<evidence type="ECO:0000256" key="2">
    <source>
        <dbReference type="ARBA" id="ARBA00022670"/>
    </source>
</evidence>
<dbReference type="Gene3D" id="2.10.25.10">
    <property type="entry name" value="Laminin"/>
    <property type="match status" value="1"/>
</dbReference>
<name>A0ABR2HWX5_9EUKA</name>
<keyword evidence="8" id="KW-0472">Membrane</keyword>
<comment type="caution">
    <text evidence="10">The sequence shown here is derived from an EMBL/GenBank/DDBJ whole genome shotgun (WGS) entry which is preliminary data.</text>
</comment>
<dbReference type="InterPro" id="IPR023828">
    <property type="entry name" value="Peptidase_S8_Ser-AS"/>
</dbReference>
<evidence type="ECO:0000313" key="10">
    <source>
        <dbReference type="EMBL" id="KAK8854160.1"/>
    </source>
</evidence>
<dbReference type="InterPro" id="IPR034058">
    <property type="entry name" value="TagA/B/C/D_pept_dom"/>
</dbReference>
<evidence type="ECO:0000256" key="6">
    <source>
        <dbReference type="RuleBase" id="RU003355"/>
    </source>
</evidence>
<gene>
    <name evidence="10" type="ORF">M9Y10_016717</name>
</gene>
<dbReference type="PROSITE" id="PS00136">
    <property type="entry name" value="SUBTILASE_ASP"/>
    <property type="match status" value="1"/>
</dbReference>
<feature type="active site" description="Charge relay system" evidence="5">
    <location>
        <position position="253"/>
    </location>
</feature>
<evidence type="ECO:0000256" key="5">
    <source>
        <dbReference type="PROSITE-ProRule" id="PRU01240"/>
    </source>
</evidence>
<evidence type="ECO:0000256" key="8">
    <source>
        <dbReference type="SAM" id="Phobius"/>
    </source>
</evidence>
<keyword evidence="4 5" id="KW-0720">Serine protease</keyword>
<feature type="compositionally biased region" description="Low complexity" evidence="7">
    <location>
        <begin position="987"/>
        <end position="1029"/>
    </location>
</feature>
<dbReference type="InterPro" id="IPR000209">
    <property type="entry name" value="Peptidase_S8/S53_dom"/>
</dbReference>
<sequence length="1118" mass="123435">MGRIGSPNYLNFSPYQVSPPLQRIPRSFTSHWFLIQVISSIVDISTFGNSKNIYFSSENMVANGWFRMYINQEQFQYLKESTYFELYPIESKIKIPTSRSLSNKEFYVHASSDWTCPSGSRIISRISDTIFLVDGLNINEELKNDPRILKIRPAGRKQPLNRYTAGFLQTGQQISYYHNNIFAPLRPLHELGLNGTGQIVNVVDSGVDVFNAFFYDPDPLNDLESITNRTNKNHRKVVRIESIVDNTDDEDGHGSHAAGTICGSSFCANCGISQYNGVAPDSKLYFSDIGDSESGELIGTVDLEEQSKIFKELDVHVSSNSWGYSTNEPEIQFNYNKAAFEHPEILYLFATGNNGQYNTVNCPANAKNVLSVTSSDMISAANFEMAVTRVDIVNDTHKITTLEMMGRYIRQNSVSPEMRYFHNLSVIQYQGPDCHYEEPEEEGGEYTVYNCTDTDFDYDLYNGSIVLLDSESGVDEDLCIQALKVAEHGGLIALFNPQDIFHRCNEKTTIPMIVVDNESVQEVLEMGRISIFPSSGTDDPLPGASSGASKGPADSGLRKPEILTPGSHINSARSHGPSLEDVTPSMTYNDNVDDKSGTSMATPAAAGLATIIAQYLNDGFYPYLKKGTGISIKPTSCLLRGFLVNTAIKPKMEENESKSTHRNDVGYGFPFLQNILGFNKTGLRFVDNQSISSNSHLVYTINVDSNSTDLHVTLVYLDPPLNIDNEAIFFADLDLYVKAPNGQIYHGNNVSDGDTFSLIEKVVFESEEISPEGGQFEIHIVSNKFPIVDQKVMFAIVINGPFNMSDIEKNPLEMVARDAAQNDCPRDCSGHGKCENGICVCDSLYTGLACNTSQKTLKDGSSYEEDLDYGDVAYLRVPLNDSQDPAESVSFDIEKSDNLGLLYFCTSFDESPGKFTGADWDCRFACPPNITDPEQEPDYPSFENVSLVIPQGNNPAFFNIAVYTGNYERLKVSINNLRLLHSQPNATQSLPISPSQSQTQSMPISPSQSQTQSLPPSPSLSKTNSPSKTFSESPQPTSFVSESQSPTQSLSLSPIITDAPKKENNKLPLLALICLVLVCAFVLASIVILVVIILKIRKGRRATSISASLIAENNVSVF</sequence>
<feature type="active site" description="Charge relay system" evidence="5">
    <location>
        <position position="599"/>
    </location>
</feature>
<evidence type="ECO:0000256" key="7">
    <source>
        <dbReference type="SAM" id="MobiDB-lite"/>
    </source>
</evidence>
<feature type="domain" description="Peptidase S8/S53" evidence="9">
    <location>
        <begin position="195"/>
        <end position="668"/>
    </location>
</feature>
<keyword evidence="8" id="KW-1133">Transmembrane helix</keyword>
<proteinExistence type="inferred from homology"/>
<dbReference type="Gene3D" id="2.60.120.380">
    <property type="match status" value="1"/>
</dbReference>
<dbReference type="Pfam" id="PF00082">
    <property type="entry name" value="Peptidase_S8"/>
    <property type="match status" value="1"/>
</dbReference>
<dbReference type="PRINTS" id="PR00723">
    <property type="entry name" value="SUBTILISIN"/>
</dbReference>
<dbReference type="InterPro" id="IPR008979">
    <property type="entry name" value="Galactose-bd-like_sf"/>
</dbReference>
<dbReference type="SUPFAM" id="SSF49785">
    <property type="entry name" value="Galactose-binding domain-like"/>
    <property type="match status" value="1"/>
</dbReference>
<keyword evidence="11" id="KW-1185">Reference proteome</keyword>
<dbReference type="InterPro" id="IPR051048">
    <property type="entry name" value="Peptidase_S8/S53_subtilisin"/>
</dbReference>
<keyword evidence="3 5" id="KW-0378">Hydrolase</keyword>
<dbReference type="PROSITE" id="PS51892">
    <property type="entry name" value="SUBTILASE"/>
    <property type="match status" value="1"/>
</dbReference>